<dbReference type="PANTHER" id="PTHR12224:SF0">
    <property type="entry name" value="BETA-1,4-MANNOSYL-GLYCOPROTEIN 4-BETA-N-ACETYLGLUCOSAMINYLTRANSFERASE"/>
    <property type="match status" value="1"/>
</dbReference>
<dbReference type="InterPro" id="IPR006813">
    <property type="entry name" value="Glyco_trans_17"/>
</dbReference>
<dbReference type="PANTHER" id="PTHR12224">
    <property type="entry name" value="BETA-1,4-MANNOSYL-GLYCOPROTEIN BETA-1,4-N-ACETYLGLUCOSAMINYL-TRANSFERASE"/>
    <property type="match status" value="1"/>
</dbReference>
<keyword evidence="2" id="KW-1185">Reference proteome</keyword>
<accession>A0ABY7TL83</accession>
<name>A0ABY7TL83_9SPHN</name>
<evidence type="ECO:0000313" key="1">
    <source>
        <dbReference type="EMBL" id="WCT73004.1"/>
    </source>
</evidence>
<evidence type="ECO:0008006" key="3">
    <source>
        <dbReference type="Google" id="ProtNLM"/>
    </source>
</evidence>
<dbReference type="RefSeq" id="WP_273686978.1">
    <property type="nucleotide sequence ID" value="NZ_CP117411.1"/>
</dbReference>
<dbReference type="Pfam" id="PF04724">
    <property type="entry name" value="Glyco_transf_17"/>
    <property type="match status" value="1"/>
</dbReference>
<reference evidence="1 2" key="1">
    <citation type="submission" date="2023-02" db="EMBL/GenBank/DDBJ databases">
        <title>Genome sequence of Sphingomonas naphthae.</title>
        <authorList>
            <person name="Kim S."/>
            <person name="Heo J."/>
            <person name="Kwon S.-W."/>
        </authorList>
    </citation>
    <scope>NUCLEOTIDE SEQUENCE [LARGE SCALE GENOMIC DNA]</scope>
    <source>
        <strain evidence="1 2">KACC 18716</strain>
    </source>
</reference>
<gene>
    <name evidence="1" type="ORF">PQ455_15390</name>
</gene>
<dbReference type="Proteomes" id="UP001220395">
    <property type="component" value="Chromosome"/>
</dbReference>
<sequence>MKVYDCFMVFNEIDLLEIRLNELDPVIDVFVIVESNTTFQGDAKPLHFQDNKERFARFLPKIRHFVFDGRYDAETPWQREFGQRNALSRGFEDAADADIIIISDVDEIVRADVVKRIQPVEQITFLQMETYIFYLNWVSDVVWNMAYAAPAQYIRRYVPDLNAPRFERQTLLSDDDPERRADVMGHAGWHLSWLGGSEKILLKMNSFSHVEPEARVNVDPVKILRSLEKRSFFGIHQLSVTSLDRLPRAVRENADYLRANGFIFDEPTAGSS</sequence>
<proteinExistence type="predicted"/>
<dbReference type="EMBL" id="CP117411">
    <property type="protein sequence ID" value="WCT73004.1"/>
    <property type="molecule type" value="Genomic_DNA"/>
</dbReference>
<evidence type="ECO:0000313" key="2">
    <source>
        <dbReference type="Proteomes" id="UP001220395"/>
    </source>
</evidence>
<protein>
    <recommendedName>
        <fullName evidence="3">Glycosyltransferase family 17</fullName>
    </recommendedName>
</protein>
<organism evidence="1 2">
    <name type="scientific">Sphingomonas naphthae</name>
    <dbReference type="NCBI Taxonomy" id="1813468"/>
    <lineage>
        <taxon>Bacteria</taxon>
        <taxon>Pseudomonadati</taxon>
        <taxon>Pseudomonadota</taxon>
        <taxon>Alphaproteobacteria</taxon>
        <taxon>Sphingomonadales</taxon>
        <taxon>Sphingomonadaceae</taxon>
        <taxon>Sphingomonas</taxon>
    </lineage>
</organism>